<organism evidence="1 2">
    <name type="scientific">Flavobacterium araucananum</name>
    <dbReference type="NCBI Taxonomy" id="946678"/>
    <lineage>
        <taxon>Bacteria</taxon>
        <taxon>Pseudomonadati</taxon>
        <taxon>Bacteroidota</taxon>
        <taxon>Flavobacteriia</taxon>
        <taxon>Flavobacteriales</taxon>
        <taxon>Flavobacteriaceae</taxon>
        <taxon>Flavobacterium</taxon>
    </lineage>
</organism>
<proteinExistence type="predicted"/>
<dbReference type="Proteomes" id="UP000214684">
    <property type="component" value="Unassembled WGS sequence"/>
</dbReference>
<protein>
    <submittedName>
        <fullName evidence="1">Uncharacterized protein</fullName>
    </submittedName>
</protein>
<reference evidence="1 2" key="1">
    <citation type="submission" date="2016-11" db="EMBL/GenBank/DDBJ databases">
        <title>Whole genomes of Flavobacteriaceae.</title>
        <authorList>
            <person name="Stine C."/>
            <person name="Li C."/>
            <person name="Tadesse D."/>
        </authorList>
    </citation>
    <scope>NUCLEOTIDE SEQUENCE [LARGE SCALE GENOMIC DNA]</scope>
    <source>
        <strain evidence="1 2">DSM 24704</strain>
    </source>
</reference>
<name>A0A227PHW0_9FLAO</name>
<comment type="caution">
    <text evidence="1">The sequence shown here is derived from an EMBL/GenBank/DDBJ whole genome shotgun (WGS) entry which is preliminary data.</text>
</comment>
<evidence type="ECO:0000313" key="2">
    <source>
        <dbReference type="Proteomes" id="UP000214684"/>
    </source>
</evidence>
<keyword evidence="2" id="KW-1185">Reference proteome</keyword>
<evidence type="ECO:0000313" key="1">
    <source>
        <dbReference type="EMBL" id="OXG09123.1"/>
    </source>
</evidence>
<gene>
    <name evidence="1" type="ORF">B0A64_03775</name>
</gene>
<dbReference type="AlphaFoldDB" id="A0A227PHW0"/>
<accession>A0A227PHW0</accession>
<sequence>MKMKKIIFFFSNNWFFRFLYIKVEDFKNEAKCESSKFIADGGRIYIGFSRNISHAKMMRKFSIVSIGKDGKRKQIKYQKKLDAVDKYYTDNKILKSDTLIIKGNENKVQKLYDFRNITTRIRAGKNRGNYYCSLIYKDNFHNEGHYQDNSTSINYISIDLN</sequence>
<dbReference type="EMBL" id="MUGS01000004">
    <property type="protein sequence ID" value="OXG09123.1"/>
    <property type="molecule type" value="Genomic_DNA"/>
</dbReference>